<evidence type="ECO:0000256" key="3">
    <source>
        <dbReference type="RuleBase" id="RU003560"/>
    </source>
</evidence>
<dbReference type="CDD" id="cd00610">
    <property type="entry name" value="OAT_like"/>
    <property type="match status" value="1"/>
</dbReference>
<dbReference type="PROSITE" id="PS00600">
    <property type="entry name" value="AA_TRANSFER_CLASS_3"/>
    <property type="match status" value="1"/>
</dbReference>
<evidence type="ECO:0000313" key="4">
    <source>
        <dbReference type="EMBL" id="CAE8604025.1"/>
    </source>
</evidence>
<keyword evidence="2 3" id="KW-0663">Pyridoxal phosphate</keyword>
<feature type="non-terminal residue" evidence="4">
    <location>
        <position position="1"/>
    </location>
</feature>
<dbReference type="Gene3D" id="3.90.1150.10">
    <property type="entry name" value="Aspartate Aminotransferase, domain 1"/>
    <property type="match status" value="1"/>
</dbReference>
<proteinExistence type="inferred from homology"/>
<dbReference type="InterPro" id="IPR015421">
    <property type="entry name" value="PyrdxlP-dep_Trfase_major"/>
</dbReference>
<reference evidence="4" key="1">
    <citation type="submission" date="2021-02" db="EMBL/GenBank/DDBJ databases">
        <authorList>
            <person name="Dougan E. K."/>
            <person name="Rhodes N."/>
            <person name="Thang M."/>
            <person name="Chan C."/>
        </authorList>
    </citation>
    <scope>NUCLEOTIDE SEQUENCE</scope>
</reference>
<keyword evidence="5" id="KW-1185">Reference proteome</keyword>
<comment type="similarity">
    <text evidence="1 3">Belongs to the class-III pyridoxal-phosphate-dependent aminotransferase family.</text>
</comment>
<dbReference type="Gene3D" id="3.40.640.10">
    <property type="entry name" value="Type I PLP-dependent aspartate aminotransferase-like (Major domain)"/>
    <property type="match status" value="1"/>
</dbReference>
<accession>A0A813F0T7</accession>
<protein>
    <recommendedName>
        <fullName evidence="6">Aminotransferase class III-fold pyridoxal phosphate-dependent enzyme</fullName>
    </recommendedName>
</protein>
<dbReference type="PANTHER" id="PTHR43094:SF1">
    <property type="entry name" value="AMINOTRANSFERASE CLASS-III"/>
    <property type="match status" value="1"/>
</dbReference>
<dbReference type="OMA" id="REGLNQH"/>
<gene>
    <name evidence="4" type="ORF">PGLA1383_LOCUS22217</name>
</gene>
<dbReference type="Pfam" id="PF00202">
    <property type="entry name" value="Aminotran_3"/>
    <property type="match status" value="1"/>
</dbReference>
<dbReference type="GO" id="GO:0008483">
    <property type="term" value="F:transaminase activity"/>
    <property type="evidence" value="ECO:0007669"/>
    <property type="project" value="InterPro"/>
</dbReference>
<evidence type="ECO:0000256" key="1">
    <source>
        <dbReference type="ARBA" id="ARBA00008954"/>
    </source>
</evidence>
<dbReference type="SUPFAM" id="SSF53383">
    <property type="entry name" value="PLP-dependent transferases"/>
    <property type="match status" value="1"/>
</dbReference>
<evidence type="ECO:0000313" key="5">
    <source>
        <dbReference type="Proteomes" id="UP000654075"/>
    </source>
</evidence>
<dbReference type="PANTHER" id="PTHR43094">
    <property type="entry name" value="AMINOTRANSFERASE"/>
    <property type="match status" value="1"/>
</dbReference>
<dbReference type="EMBL" id="CAJNNV010015965">
    <property type="protein sequence ID" value="CAE8604025.1"/>
    <property type="molecule type" value="Genomic_DNA"/>
</dbReference>
<dbReference type="InterPro" id="IPR005814">
    <property type="entry name" value="Aminotrans_3"/>
</dbReference>
<name>A0A813F0T7_POLGL</name>
<organism evidence="4 5">
    <name type="scientific">Polarella glacialis</name>
    <name type="common">Dinoflagellate</name>
    <dbReference type="NCBI Taxonomy" id="89957"/>
    <lineage>
        <taxon>Eukaryota</taxon>
        <taxon>Sar</taxon>
        <taxon>Alveolata</taxon>
        <taxon>Dinophyceae</taxon>
        <taxon>Suessiales</taxon>
        <taxon>Suessiaceae</taxon>
        <taxon>Polarella</taxon>
    </lineage>
</organism>
<evidence type="ECO:0008006" key="6">
    <source>
        <dbReference type="Google" id="ProtNLM"/>
    </source>
</evidence>
<sequence length="448" mass="49681">DDKWAESDLRQASEDHVMLSWTASEPVKDLPFIERGEGVYLYGSDGKKYLDWTSQAVCVNFGYTVPETVRNAITEQLDSLPYLYGGLGLVPVRAKLAKLLAELSPGDITGFLFPSGGGEANEAAIRMARLYTGRQKIFTQYRSYHGGSSSSLGATGDFRRRFAESTTHGFVKFFNPQPTTFSWGATDETATERALQCLEEQFLAEGPESIAAVLLESIVGAGGVLVPPDGYMTGVRSLCDKYGVLLILDEVMVGFGRTGKFYGFQHFEGVIPDIVTSAKGLTGSFLPLAMVGVRQKIKDHFWKNPVGWGATYHAHPVALACAYETVKYFMKEDVIGNVQKMEPIMMEELNKIVAKYKCVRQGRAVGLFGCLDLMDRSGRLVQKLGEPMTPEVQKLRKAMRDEGLFALFRPPLLHCAPPLIINEEELRDGFRRLDKALDVLEKEQDKMA</sequence>
<dbReference type="Proteomes" id="UP000654075">
    <property type="component" value="Unassembled WGS sequence"/>
</dbReference>
<dbReference type="AlphaFoldDB" id="A0A813F0T7"/>
<comment type="caution">
    <text evidence="4">The sequence shown here is derived from an EMBL/GenBank/DDBJ whole genome shotgun (WGS) entry which is preliminary data.</text>
</comment>
<dbReference type="InterPro" id="IPR015422">
    <property type="entry name" value="PyrdxlP-dep_Trfase_small"/>
</dbReference>
<dbReference type="InterPro" id="IPR049704">
    <property type="entry name" value="Aminotrans_3_PPA_site"/>
</dbReference>
<dbReference type="GO" id="GO:0030170">
    <property type="term" value="F:pyridoxal phosphate binding"/>
    <property type="evidence" value="ECO:0007669"/>
    <property type="project" value="InterPro"/>
</dbReference>
<dbReference type="OrthoDB" id="425114at2759"/>
<dbReference type="GO" id="GO:0005829">
    <property type="term" value="C:cytosol"/>
    <property type="evidence" value="ECO:0007669"/>
    <property type="project" value="TreeGrafter"/>
</dbReference>
<evidence type="ECO:0000256" key="2">
    <source>
        <dbReference type="ARBA" id="ARBA00022898"/>
    </source>
</evidence>
<dbReference type="InterPro" id="IPR015424">
    <property type="entry name" value="PyrdxlP-dep_Trfase"/>
</dbReference>